<dbReference type="AlphaFoldDB" id="A0A0F8Y795"/>
<accession>A0A0F8Y795</accession>
<feature type="non-terminal residue" evidence="1">
    <location>
        <position position="57"/>
    </location>
</feature>
<comment type="caution">
    <text evidence="1">The sequence shown here is derived from an EMBL/GenBank/DDBJ whole genome shotgun (WGS) entry which is preliminary data.</text>
</comment>
<proteinExistence type="predicted"/>
<gene>
    <name evidence="1" type="ORF">LCGC14_3167620</name>
</gene>
<dbReference type="EMBL" id="LAZR01070205">
    <property type="protein sequence ID" value="KKK44066.1"/>
    <property type="molecule type" value="Genomic_DNA"/>
</dbReference>
<protein>
    <submittedName>
        <fullName evidence="1">Uncharacterized protein</fullName>
    </submittedName>
</protein>
<reference evidence="1" key="1">
    <citation type="journal article" date="2015" name="Nature">
        <title>Complex archaea that bridge the gap between prokaryotes and eukaryotes.</title>
        <authorList>
            <person name="Spang A."/>
            <person name="Saw J.H."/>
            <person name="Jorgensen S.L."/>
            <person name="Zaremba-Niedzwiedzka K."/>
            <person name="Martijn J."/>
            <person name="Lind A.E."/>
            <person name="van Eijk R."/>
            <person name="Schleper C."/>
            <person name="Guy L."/>
            <person name="Ettema T.J."/>
        </authorList>
    </citation>
    <scope>NUCLEOTIDE SEQUENCE</scope>
</reference>
<evidence type="ECO:0000313" key="1">
    <source>
        <dbReference type="EMBL" id="KKK44066.1"/>
    </source>
</evidence>
<name>A0A0F8Y795_9ZZZZ</name>
<organism evidence="1">
    <name type="scientific">marine sediment metagenome</name>
    <dbReference type="NCBI Taxonomy" id="412755"/>
    <lineage>
        <taxon>unclassified sequences</taxon>
        <taxon>metagenomes</taxon>
        <taxon>ecological metagenomes</taxon>
    </lineage>
</organism>
<sequence length="57" mass="7196">MIMHFNRQKLPKKKRLKYHYAQIIVRLNKLKFISNYRKIQFDFIIIVERFLKNELDN</sequence>